<comment type="caution">
    <text evidence="1">The sequence shown here is derived from an EMBL/GenBank/DDBJ whole genome shotgun (WGS) entry which is preliminary data.</text>
</comment>
<evidence type="ECO:0000313" key="1">
    <source>
        <dbReference type="EMBL" id="KAL2724560.1"/>
    </source>
</evidence>
<keyword evidence="2" id="KW-1185">Reference proteome</keyword>
<organism evidence="1 2">
    <name type="scientific">Vespula squamosa</name>
    <name type="common">Southern yellow jacket</name>
    <name type="synonym">Wasp</name>
    <dbReference type="NCBI Taxonomy" id="30214"/>
    <lineage>
        <taxon>Eukaryota</taxon>
        <taxon>Metazoa</taxon>
        <taxon>Ecdysozoa</taxon>
        <taxon>Arthropoda</taxon>
        <taxon>Hexapoda</taxon>
        <taxon>Insecta</taxon>
        <taxon>Pterygota</taxon>
        <taxon>Neoptera</taxon>
        <taxon>Endopterygota</taxon>
        <taxon>Hymenoptera</taxon>
        <taxon>Apocrita</taxon>
        <taxon>Aculeata</taxon>
        <taxon>Vespoidea</taxon>
        <taxon>Vespidae</taxon>
        <taxon>Vespinae</taxon>
        <taxon>Vespula</taxon>
    </lineage>
</organism>
<feature type="non-terminal residue" evidence="1">
    <location>
        <position position="1"/>
    </location>
</feature>
<dbReference type="AlphaFoldDB" id="A0ABD2AVQ2"/>
<evidence type="ECO:0000313" key="2">
    <source>
        <dbReference type="Proteomes" id="UP001607302"/>
    </source>
</evidence>
<dbReference type="Proteomes" id="UP001607302">
    <property type="component" value="Unassembled WGS sequence"/>
</dbReference>
<reference evidence="1 2" key="1">
    <citation type="journal article" date="2024" name="Ann. Entomol. Soc. Am.">
        <title>Genomic analyses of the southern and eastern yellowjacket wasps (Hymenoptera: Vespidae) reveal evolutionary signatures of social life.</title>
        <authorList>
            <person name="Catto M.A."/>
            <person name="Caine P.B."/>
            <person name="Orr S.E."/>
            <person name="Hunt B.G."/>
            <person name="Goodisman M.A.D."/>
        </authorList>
    </citation>
    <scope>NUCLEOTIDE SEQUENCE [LARGE SCALE GENOMIC DNA]</scope>
    <source>
        <strain evidence="1">233</strain>
        <tissue evidence="1">Head and thorax</tissue>
    </source>
</reference>
<accession>A0ABD2AVQ2</accession>
<name>A0ABD2AVQ2_VESSQ</name>
<protein>
    <submittedName>
        <fullName evidence="1">Uncharacterized protein</fullName>
    </submittedName>
</protein>
<sequence length="81" mass="9461">FKNHNVISSIFPDDHIVVKISFVILNNVVWLVDLEISKMHSVISCFFNPIRQYCVLESRSLDFVLFSFRISNSADQCFTYI</sequence>
<gene>
    <name evidence="1" type="ORF">V1478_009073</name>
</gene>
<dbReference type="EMBL" id="JAUDFV010000139">
    <property type="protein sequence ID" value="KAL2724560.1"/>
    <property type="molecule type" value="Genomic_DNA"/>
</dbReference>
<proteinExistence type="predicted"/>